<sequence length="272" mass="30183">MANKYWRFDEPGNRPLPIYPQTYPQQSYQERNHESDSEQTFSPTGLLGERYDMLKQQMEARTRGVDERLAESPFTRGLVASLAQSEIEQRARNNGVSYGSASFDAGLSRAPSTAYAASYRSSQSTQDFGRPRRTSSDASRTDSIYCAQTGMTPGPLLDMSPVPQRWPPWHEQNAQVRSPTSQHLARLPENSVNQWNSSPVSPLSRSHSITVRSSSGTWASSNRSGSWPNPVEPTTLSRRVSSATAPARPETSRIALVGAKRWAVMSFQAALD</sequence>
<feature type="compositionally biased region" description="Basic and acidic residues" evidence="1">
    <location>
        <begin position="1"/>
        <end position="12"/>
    </location>
</feature>
<protein>
    <submittedName>
        <fullName evidence="2">Uncharacterized protein</fullName>
    </submittedName>
</protein>
<evidence type="ECO:0000313" key="2">
    <source>
        <dbReference type="EMBL" id="KAF4442661.1"/>
    </source>
</evidence>
<dbReference type="OrthoDB" id="5085999at2759"/>
<dbReference type="Proteomes" id="UP000605986">
    <property type="component" value="Unassembled WGS sequence"/>
</dbReference>
<keyword evidence="3" id="KW-1185">Reference proteome</keyword>
<accession>A0A8H4K321</accession>
<evidence type="ECO:0000313" key="3">
    <source>
        <dbReference type="Proteomes" id="UP000605986"/>
    </source>
</evidence>
<gene>
    <name evidence="2" type="ORF">F53441_11702</name>
</gene>
<reference evidence="2" key="1">
    <citation type="submission" date="2020-01" db="EMBL/GenBank/DDBJ databases">
        <title>Identification and distribution of gene clusters putatively required for synthesis of sphingolipid metabolism inhibitors in phylogenetically diverse species of the filamentous fungus Fusarium.</title>
        <authorList>
            <person name="Kim H.-S."/>
            <person name="Busman M."/>
            <person name="Brown D.W."/>
            <person name="Divon H."/>
            <person name="Uhlig S."/>
            <person name="Proctor R.H."/>
        </authorList>
    </citation>
    <scope>NUCLEOTIDE SEQUENCE</scope>
    <source>
        <strain evidence="2">NRRL 53441</strain>
    </source>
</reference>
<feature type="region of interest" description="Disordered" evidence="1">
    <location>
        <begin position="118"/>
        <end position="182"/>
    </location>
</feature>
<dbReference type="AlphaFoldDB" id="A0A8H4K321"/>
<proteinExistence type="predicted"/>
<feature type="region of interest" description="Disordered" evidence="1">
    <location>
        <begin position="214"/>
        <end position="249"/>
    </location>
</feature>
<evidence type="ECO:0000256" key="1">
    <source>
        <dbReference type="SAM" id="MobiDB-lite"/>
    </source>
</evidence>
<dbReference type="EMBL" id="JAADJG010000590">
    <property type="protein sequence ID" value="KAF4442661.1"/>
    <property type="molecule type" value="Genomic_DNA"/>
</dbReference>
<feature type="region of interest" description="Disordered" evidence="1">
    <location>
        <begin position="1"/>
        <end position="46"/>
    </location>
</feature>
<name>A0A8H4K321_9HYPO</name>
<feature type="compositionally biased region" description="Polar residues" evidence="1">
    <location>
        <begin position="172"/>
        <end position="182"/>
    </location>
</feature>
<organism evidence="2 3">
    <name type="scientific">Fusarium austroafricanum</name>
    <dbReference type="NCBI Taxonomy" id="2364996"/>
    <lineage>
        <taxon>Eukaryota</taxon>
        <taxon>Fungi</taxon>
        <taxon>Dikarya</taxon>
        <taxon>Ascomycota</taxon>
        <taxon>Pezizomycotina</taxon>
        <taxon>Sordariomycetes</taxon>
        <taxon>Hypocreomycetidae</taxon>
        <taxon>Hypocreales</taxon>
        <taxon>Nectriaceae</taxon>
        <taxon>Fusarium</taxon>
        <taxon>Fusarium concolor species complex</taxon>
    </lineage>
</organism>
<feature type="compositionally biased region" description="Polar residues" evidence="1">
    <location>
        <begin position="216"/>
        <end position="244"/>
    </location>
</feature>
<comment type="caution">
    <text evidence="2">The sequence shown here is derived from an EMBL/GenBank/DDBJ whole genome shotgun (WGS) entry which is preliminary data.</text>
</comment>